<dbReference type="Proteomes" id="UP000187465">
    <property type="component" value="Unassembled WGS sequence"/>
</dbReference>
<comment type="caution">
    <text evidence="1">The sequence shown here is derived from an EMBL/GenBank/DDBJ whole genome shotgun (WGS) entry which is preliminary data.</text>
</comment>
<accession>A0A1R0XAZ0</accession>
<evidence type="ECO:0000313" key="1">
    <source>
        <dbReference type="EMBL" id="OMD32099.1"/>
    </source>
</evidence>
<dbReference type="EMBL" id="MKQP01000018">
    <property type="protein sequence ID" value="OMD32099.1"/>
    <property type="molecule type" value="Genomic_DNA"/>
</dbReference>
<proteinExistence type="predicted"/>
<protein>
    <submittedName>
        <fullName evidence="1">Uncharacterized protein</fullName>
    </submittedName>
</protein>
<organism evidence="1 2">
    <name type="scientific">Paenibacillus odorifer</name>
    <dbReference type="NCBI Taxonomy" id="189426"/>
    <lineage>
        <taxon>Bacteria</taxon>
        <taxon>Bacillati</taxon>
        <taxon>Bacillota</taxon>
        <taxon>Bacilli</taxon>
        <taxon>Bacillales</taxon>
        <taxon>Paenibacillaceae</taxon>
        <taxon>Paenibacillus</taxon>
    </lineage>
</organism>
<sequence>MSKYVRKGVNFNVDNEHQRKVLEWAARKGRDNFSGFVKAILYAAMSAELKQKRDCSDSSADD</sequence>
<name>A0A1R0XAZ0_9BACL</name>
<evidence type="ECO:0000313" key="2">
    <source>
        <dbReference type="Proteomes" id="UP000187465"/>
    </source>
</evidence>
<dbReference type="RefSeq" id="WP_076179080.1">
    <property type="nucleotide sequence ID" value="NZ_MKQP01000018.1"/>
</dbReference>
<reference evidence="1 2" key="1">
    <citation type="submission" date="2016-10" db="EMBL/GenBank/DDBJ databases">
        <title>Paenibacillus species isolates.</title>
        <authorList>
            <person name="Beno S.M."/>
        </authorList>
    </citation>
    <scope>NUCLEOTIDE SEQUENCE [LARGE SCALE GENOMIC DNA]</scope>
    <source>
        <strain evidence="1 2">FSL H7-0604</strain>
    </source>
</reference>
<gene>
    <name evidence="1" type="ORF">BJP51_16010</name>
</gene>
<dbReference type="AlphaFoldDB" id="A0A1R0XAZ0"/>